<organism evidence="2 3">
    <name type="scientific">Ascodesmis nigricans</name>
    <dbReference type="NCBI Taxonomy" id="341454"/>
    <lineage>
        <taxon>Eukaryota</taxon>
        <taxon>Fungi</taxon>
        <taxon>Dikarya</taxon>
        <taxon>Ascomycota</taxon>
        <taxon>Pezizomycotina</taxon>
        <taxon>Pezizomycetes</taxon>
        <taxon>Pezizales</taxon>
        <taxon>Ascodesmidaceae</taxon>
        <taxon>Ascodesmis</taxon>
    </lineage>
</organism>
<evidence type="ECO:0000256" key="1">
    <source>
        <dbReference type="SAM" id="MobiDB-lite"/>
    </source>
</evidence>
<reference evidence="2 3" key="1">
    <citation type="submission" date="2019-04" db="EMBL/GenBank/DDBJ databases">
        <title>Comparative genomics and transcriptomics to analyze fruiting body development in filamentous ascomycetes.</title>
        <authorList>
            <consortium name="DOE Joint Genome Institute"/>
            <person name="Lutkenhaus R."/>
            <person name="Traeger S."/>
            <person name="Breuer J."/>
            <person name="Kuo A."/>
            <person name="Lipzen A."/>
            <person name="Pangilinan J."/>
            <person name="Dilworth D."/>
            <person name="Sandor L."/>
            <person name="Poggeler S."/>
            <person name="Barry K."/>
            <person name="Grigoriev I.V."/>
            <person name="Nowrousian M."/>
        </authorList>
    </citation>
    <scope>NUCLEOTIDE SEQUENCE [LARGE SCALE GENOMIC DNA]</scope>
    <source>
        <strain evidence="2 3">CBS 389.68</strain>
    </source>
</reference>
<dbReference type="AlphaFoldDB" id="A0A4S2MMH7"/>
<sequence length="106" mass="11616">MPQSNRILKVRRQTDFTFPDLCLTTVKSHDQPRHSTPTPPAHSSESKLPSPPPPPPRSPILSSRSPPPGPPTLPPPILNRIVPPEISPSSFRLAKTAATQQLRLQV</sequence>
<dbReference type="EMBL" id="ML220143">
    <property type="protein sequence ID" value="TGZ78262.1"/>
    <property type="molecule type" value="Genomic_DNA"/>
</dbReference>
<evidence type="ECO:0000313" key="2">
    <source>
        <dbReference type="EMBL" id="TGZ78262.1"/>
    </source>
</evidence>
<keyword evidence="3" id="KW-1185">Reference proteome</keyword>
<protein>
    <submittedName>
        <fullName evidence="2">Uncharacterized protein</fullName>
    </submittedName>
</protein>
<gene>
    <name evidence="2" type="ORF">EX30DRAFT_161708</name>
</gene>
<dbReference type="Proteomes" id="UP000298138">
    <property type="component" value="Unassembled WGS sequence"/>
</dbReference>
<feature type="compositionally biased region" description="Pro residues" evidence="1">
    <location>
        <begin position="65"/>
        <end position="77"/>
    </location>
</feature>
<accession>A0A4S2MMH7</accession>
<proteinExistence type="predicted"/>
<name>A0A4S2MMH7_9PEZI</name>
<feature type="region of interest" description="Disordered" evidence="1">
    <location>
        <begin position="25"/>
        <end position="84"/>
    </location>
</feature>
<feature type="compositionally biased region" description="Pro residues" evidence="1">
    <location>
        <begin position="49"/>
        <end position="58"/>
    </location>
</feature>
<dbReference type="InParanoid" id="A0A4S2MMH7"/>
<evidence type="ECO:0000313" key="3">
    <source>
        <dbReference type="Proteomes" id="UP000298138"/>
    </source>
</evidence>